<comment type="cofactor">
    <cofactor evidence="12 13">
        <name>Mg(2+)</name>
        <dbReference type="ChEBI" id="CHEBI:18420"/>
    </cofactor>
</comment>
<dbReference type="PANTHER" id="PTHR22926">
    <property type="entry name" value="PHOSPHO-N-ACETYLMURAMOYL-PENTAPEPTIDE-TRANSFERASE"/>
    <property type="match status" value="1"/>
</dbReference>
<dbReference type="GO" id="GO:0036380">
    <property type="term" value="F:UDP-N-acetylglucosamine-undecaprenyl-phosphate N-acetylglucosaminephosphotransferase activity"/>
    <property type="evidence" value="ECO:0007669"/>
    <property type="project" value="UniProtKB-UniRule"/>
</dbReference>
<keyword evidence="2 12" id="KW-1003">Cell membrane</keyword>
<dbReference type="InterPro" id="IPR012750">
    <property type="entry name" value="ECA_WecA-rel"/>
</dbReference>
<keyword evidence="7 12" id="KW-0460">Magnesium</keyword>
<dbReference type="GO" id="GO:0071555">
    <property type="term" value="P:cell wall organization"/>
    <property type="evidence" value="ECO:0007669"/>
    <property type="project" value="TreeGrafter"/>
</dbReference>
<feature type="transmembrane region" description="Helical" evidence="12">
    <location>
        <begin position="69"/>
        <end position="85"/>
    </location>
</feature>
<dbReference type="CDD" id="cd06853">
    <property type="entry name" value="GT_WecA_like"/>
    <property type="match status" value="1"/>
</dbReference>
<keyword evidence="10 12" id="KW-0472">Membrane</keyword>
<comment type="cofactor">
    <cofactor evidence="12">
        <name>Mn(2+)</name>
        <dbReference type="ChEBI" id="CHEBI:29035"/>
    </cofactor>
</comment>
<evidence type="ECO:0000256" key="11">
    <source>
        <dbReference type="ARBA" id="ARBA00023211"/>
    </source>
</evidence>
<feature type="transmembrane region" description="Helical" evidence="12">
    <location>
        <begin position="180"/>
        <end position="200"/>
    </location>
</feature>
<keyword evidence="3 12" id="KW-0997">Cell inner membrane</keyword>
<comment type="similarity">
    <text evidence="12">Belongs to the glycosyltransferase 4 family. WecA subfamily.</text>
</comment>
<evidence type="ECO:0000256" key="3">
    <source>
        <dbReference type="ARBA" id="ARBA00022519"/>
    </source>
</evidence>
<comment type="catalytic activity">
    <reaction evidence="12">
        <text>di-trans,octa-cis-undecaprenyl phosphate + UDP-N-acetyl-alpha-D-glucosamine = N-acetyl-alpha-D-glucosaminyl-di-trans,octa-cis-undecaprenyl diphosphate + UMP</text>
        <dbReference type="Rhea" id="RHEA:28090"/>
        <dbReference type="ChEBI" id="CHEBI:57705"/>
        <dbReference type="ChEBI" id="CHEBI:57865"/>
        <dbReference type="ChEBI" id="CHEBI:60392"/>
        <dbReference type="ChEBI" id="CHEBI:62959"/>
        <dbReference type="EC" id="2.7.8.33"/>
    </reaction>
</comment>
<evidence type="ECO:0000256" key="8">
    <source>
        <dbReference type="ARBA" id="ARBA00022985"/>
    </source>
</evidence>
<keyword evidence="13" id="KW-0479">Metal-binding</keyword>
<evidence type="ECO:0000313" key="14">
    <source>
        <dbReference type="EMBL" id="AOE50168.1"/>
    </source>
</evidence>
<evidence type="ECO:0000256" key="7">
    <source>
        <dbReference type="ARBA" id="ARBA00022842"/>
    </source>
</evidence>
<dbReference type="GO" id="GO:0009276">
    <property type="term" value="C:Gram-negative-bacterium-type cell wall"/>
    <property type="evidence" value="ECO:0007669"/>
    <property type="project" value="InterPro"/>
</dbReference>
<feature type="transmembrane region" description="Helical" evidence="12">
    <location>
        <begin position="97"/>
        <end position="118"/>
    </location>
</feature>
<comment type="pathway">
    <text evidence="12">Bacterial outer membrane biogenesis; LPS O-antigen biosynthesis.</text>
</comment>
<name>A0A1B3BBJ9_9GAMM</name>
<dbReference type="GO" id="GO:0005886">
    <property type="term" value="C:plasma membrane"/>
    <property type="evidence" value="ECO:0007669"/>
    <property type="project" value="UniProtKB-SubCell"/>
</dbReference>
<evidence type="ECO:0000256" key="2">
    <source>
        <dbReference type="ARBA" id="ARBA00022475"/>
    </source>
</evidence>
<feature type="transmembrane region" description="Helical" evidence="12">
    <location>
        <begin position="207"/>
        <end position="227"/>
    </location>
</feature>
<keyword evidence="15" id="KW-1185">Reference proteome</keyword>
<dbReference type="PANTHER" id="PTHR22926:SF3">
    <property type="entry name" value="UNDECAPRENYL-PHOSPHATE ALPHA-N-ACETYLGLUCOSAMINYL 1-PHOSPHATE TRANSFERASE"/>
    <property type="match status" value="1"/>
</dbReference>
<keyword evidence="11 12" id="KW-0464">Manganese</keyword>
<feature type="transmembrane region" description="Helical" evidence="12">
    <location>
        <begin position="6"/>
        <end position="30"/>
    </location>
</feature>
<feature type="transmembrane region" description="Helical" evidence="12">
    <location>
        <begin position="287"/>
        <end position="308"/>
    </location>
</feature>
<evidence type="ECO:0000256" key="12">
    <source>
        <dbReference type="HAMAP-Rule" id="MF_02030"/>
    </source>
</evidence>
<dbReference type="KEGG" id="ksd:KS2013_1456"/>
<dbReference type="Proteomes" id="UP000094147">
    <property type="component" value="Chromosome"/>
</dbReference>
<keyword evidence="6 12" id="KW-0812">Transmembrane</keyword>
<dbReference type="Pfam" id="PF00953">
    <property type="entry name" value="Glycos_transf_4"/>
    <property type="match status" value="1"/>
</dbReference>
<dbReference type="PROSITE" id="PS01348">
    <property type="entry name" value="MRAY_2"/>
    <property type="match status" value="1"/>
</dbReference>
<dbReference type="EC" id="2.7.8.33" evidence="12"/>
<dbReference type="UniPathway" id="UPA00281"/>
<sequence>MIDFSWIIATIVCFTSVIILRPVAVSWGLVDMPDNRKRHVGNIPLIGGLAIYISTLTSVGLFVESSLHVNLMLVSMSLMVFVGALDDKYDLNAKLRLIAQVLIASVLTFGTDVQIYSLGNILGFGEITTGPFSGVITILAIIAGINAFNMTDGIDGLAGTLSLVSLLAISVVITDLKMQVLIGVVSSALLVFLLFNLGIFSKKYKVFMGDAGSMMLGLVVSWLLIVVSQSEVAAVQPTNVLWFIAVPLIDMIAVMYRRVRKGESPLKADREHLHHVFMDIGLNSRQALWFIASISLMFAVIGIIISEYNLPESITFISYLFVFVIYNRLLSLRHKFIKK</sequence>
<organism evidence="14 15">
    <name type="scientific">Kangiella sediminilitoris</name>
    <dbReference type="NCBI Taxonomy" id="1144748"/>
    <lineage>
        <taxon>Bacteria</taxon>
        <taxon>Pseudomonadati</taxon>
        <taxon>Pseudomonadota</taxon>
        <taxon>Gammaproteobacteria</taxon>
        <taxon>Kangiellales</taxon>
        <taxon>Kangiellaceae</taxon>
        <taxon>Kangiella</taxon>
    </lineage>
</organism>
<dbReference type="PATRIC" id="fig|1144748.3.peg.1466"/>
<keyword evidence="5 12" id="KW-0808">Transferase</keyword>
<proteinExistence type="inferred from homology"/>
<dbReference type="GO" id="GO:0000287">
    <property type="term" value="F:magnesium ion binding"/>
    <property type="evidence" value="ECO:0007669"/>
    <property type="project" value="InterPro"/>
</dbReference>
<feature type="transmembrane region" description="Helical" evidence="12">
    <location>
        <begin position="314"/>
        <end position="330"/>
    </location>
</feature>
<evidence type="ECO:0000256" key="9">
    <source>
        <dbReference type="ARBA" id="ARBA00022989"/>
    </source>
</evidence>
<comment type="subcellular location">
    <subcellularLocation>
        <location evidence="12">Cell inner membrane</location>
        <topology evidence="12">Multi-pass membrane protein</topology>
    </subcellularLocation>
    <subcellularLocation>
        <location evidence="1">Cell membrane</location>
        <topology evidence="1">Multi-pass membrane protein</topology>
    </subcellularLocation>
</comment>
<dbReference type="GO" id="GO:0009243">
    <property type="term" value="P:O antigen biosynthetic process"/>
    <property type="evidence" value="ECO:0007669"/>
    <property type="project" value="UniProtKB-UniRule"/>
</dbReference>
<dbReference type="HAMAP" id="MF_02030">
    <property type="entry name" value="WecA_Gammaproteo"/>
    <property type="match status" value="1"/>
</dbReference>
<feature type="transmembrane region" description="Helical" evidence="12">
    <location>
        <begin position="239"/>
        <end position="256"/>
    </location>
</feature>
<feature type="transmembrane region" description="Helical" evidence="12">
    <location>
        <begin position="130"/>
        <end position="149"/>
    </location>
</feature>
<feature type="transmembrane region" description="Helical" evidence="12">
    <location>
        <begin position="42"/>
        <end position="63"/>
    </location>
</feature>
<keyword evidence="4 12" id="KW-0328">Glycosyltransferase</keyword>
<dbReference type="GO" id="GO:0030145">
    <property type="term" value="F:manganese ion binding"/>
    <property type="evidence" value="ECO:0007669"/>
    <property type="project" value="InterPro"/>
</dbReference>
<dbReference type="AlphaFoldDB" id="A0A1B3BBJ9"/>
<accession>A0A1B3BBJ9</accession>
<dbReference type="NCBIfam" id="TIGR02380">
    <property type="entry name" value="ECA_wecA"/>
    <property type="match status" value="1"/>
</dbReference>
<evidence type="ECO:0000256" key="4">
    <source>
        <dbReference type="ARBA" id="ARBA00022676"/>
    </source>
</evidence>
<keyword evidence="9 12" id="KW-1133">Transmembrane helix</keyword>
<evidence type="ECO:0000256" key="5">
    <source>
        <dbReference type="ARBA" id="ARBA00022679"/>
    </source>
</evidence>
<evidence type="ECO:0000256" key="13">
    <source>
        <dbReference type="PIRSR" id="PIRSR600715-1"/>
    </source>
</evidence>
<dbReference type="InterPro" id="IPR000715">
    <property type="entry name" value="Glycosyl_transferase_4"/>
</dbReference>
<feature type="binding site" evidence="13">
    <location>
        <position position="210"/>
    </location>
    <ligand>
        <name>Mg(2+)</name>
        <dbReference type="ChEBI" id="CHEBI:18420"/>
    </ligand>
</feature>
<protein>
    <recommendedName>
        <fullName evidence="12">Undecaprenyl-phosphate alpha-N-acetylglucosaminyl 1-phosphate transferase</fullName>
        <ecNumber evidence="12">2.7.8.33</ecNumber>
    </recommendedName>
    <alternativeName>
        <fullName evidence="12">UDP-GlcNAc:undecaprenyl-phosphate GlcNAc-1-phosphate transferase</fullName>
    </alternativeName>
    <alternativeName>
        <fullName evidence="12">Undecaprenyl-phosphate GlcNAc-1-phosphate transferase</fullName>
    </alternativeName>
</protein>
<gene>
    <name evidence="12" type="primary">wecA</name>
    <name evidence="14" type="ORF">KS2013_1456</name>
</gene>
<evidence type="ECO:0000256" key="6">
    <source>
        <dbReference type="ARBA" id="ARBA00022692"/>
    </source>
</evidence>
<dbReference type="InterPro" id="IPR018480">
    <property type="entry name" value="PNAcMuramoyl-5peptid_Trfase_CS"/>
</dbReference>
<evidence type="ECO:0000313" key="15">
    <source>
        <dbReference type="Proteomes" id="UP000094147"/>
    </source>
</evidence>
<dbReference type="GO" id="GO:0016757">
    <property type="term" value="F:glycosyltransferase activity"/>
    <property type="evidence" value="ECO:0007669"/>
    <property type="project" value="UniProtKB-KW"/>
</dbReference>
<dbReference type="OrthoDB" id="9783652at2"/>
<dbReference type="STRING" id="1144748.KS2013_1456"/>
<dbReference type="EMBL" id="CP012418">
    <property type="protein sequence ID" value="AOE50168.1"/>
    <property type="molecule type" value="Genomic_DNA"/>
</dbReference>
<feature type="binding site" evidence="13">
    <location>
        <position position="149"/>
    </location>
    <ligand>
        <name>Mg(2+)</name>
        <dbReference type="ChEBI" id="CHEBI:18420"/>
    </ligand>
</feature>
<dbReference type="RefSeq" id="WP_068991927.1">
    <property type="nucleotide sequence ID" value="NZ_CP012418.1"/>
</dbReference>
<keyword evidence="8 12" id="KW-0448">Lipopolysaccharide biosynthesis</keyword>
<reference evidence="15" key="1">
    <citation type="submission" date="2015-08" db="EMBL/GenBank/DDBJ databases">
        <authorList>
            <person name="Kim K.M."/>
        </authorList>
    </citation>
    <scope>NUCLEOTIDE SEQUENCE [LARGE SCALE GENOMIC DNA]</scope>
    <source>
        <strain evidence="15">KCTC 23892</strain>
    </source>
</reference>
<evidence type="ECO:0000256" key="1">
    <source>
        <dbReference type="ARBA" id="ARBA00004651"/>
    </source>
</evidence>
<dbReference type="GO" id="GO:0044038">
    <property type="term" value="P:cell wall macromolecule biosynthetic process"/>
    <property type="evidence" value="ECO:0007669"/>
    <property type="project" value="TreeGrafter"/>
</dbReference>
<comment type="function">
    <text evidence="12">Catalyzes the transfer of the GlcNAc-1-phosphate moiety from UDP-GlcNAc onto the carrier lipid undecaprenyl phosphate (C55-P), yielding GlcNAc-pyrophosphoryl-undecaprenyl (GlcNAc-PP-C55).</text>
</comment>
<feature type="transmembrane region" description="Helical" evidence="12">
    <location>
        <begin position="156"/>
        <end position="174"/>
    </location>
</feature>
<evidence type="ECO:0000256" key="10">
    <source>
        <dbReference type="ARBA" id="ARBA00023136"/>
    </source>
</evidence>